<dbReference type="InterPro" id="IPR051156">
    <property type="entry name" value="Mito/Outer_Membr_Metalloprot"/>
</dbReference>
<keyword evidence="2" id="KW-0479">Metal-binding</keyword>
<accession>A0A1A7C3H1</accession>
<protein>
    <submittedName>
        <fullName evidence="8">Peptidase family M48</fullName>
    </submittedName>
</protein>
<organism evidence="8 9">
    <name type="scientific">Janthinobacterium psychrotolerans</name>
    <dbReference type="NCBI Taxonomy" id="1747903"/>
    <lineage>
        <taxon>Bacteria</taxon>
        <taxon>Pseudomonadati</taxon>
        <taxon>Pseudomonadota</taxon>
        <taxon>Betaproteobacteria</taxon>
        <taxon>Burkholderiales</taxon>
        <taxon>Oxalobacteraceae</taxon>
        <taxon>Janthinobacterium</taxon>
    </lineage>
</organism>
<keyword evidence="3 6" id="KW-0378">Hydrolase</keyword>
<dbReference type="SUPFAM" id="SSF50156">
    <property type="entry name" value="PDZ domain-like"/>
    <property type="match status" value="1"/>
</dbReference>
<dbReference type="EMBL" id="LOCQ01000046">
    <property type="protein sequence ID" value="OBV40506.1"/>
    <property type="molecule type" value="Genomic_DNA"/>
</dbReference>
<evidence type="ECO:0000259" key="7">
    <source>
        <dbReference type="PROSITE" id="PS50106"/>
    </source>
</evidence>
<dbReference type="InterPro" id="IPR001478">
    <property type="entry name" value="PDZ"/>
</dbReference>
<dbReference type="InterPro" id="IPR001915">
    <property type="entry name" value="Peptidase_M48"/>
</dbReference>
<gene>
    <name evidence="8" type="ORF">ASR47_10176</name>
</gene>
<dbReference type="GO" id="GO:0046872">
    <property type="term" value="F:metal ion binding"/>
    <property type="evidence" value="ECO:0007669"/>
    <property type="project" value="UniProtKB-KW"/>
</dbReference>
<dbReference type="PANTHER" id="PTHR22726:SF1">
    <property type="entry name" value="METALLOENDOPEPTIDASE OMA1, MITOCHONDRIAL"/>
    <property type="match status" value="1"/>
</dbReference>
<evidence type="ECO:0000256" key="4">
    <source>
        <dbReference type="ARBA" id="ARBA00022833"/>
    </source>
</evidence>
<comment type="caution">
    <text evidence="8">The sequence shown here is derived from an EMBL/GenBank/DDBJ whole genome shotgun (WGS) entry which is preliminary data.</text>
</comment>
<dbReference type="Pfam" id="PF01435">
    <property type="entry name" value="Peptidase_M48"/>
    <property type="match status" value="1"/>
</dbReference>
<comment type="similarity">
    <text evidence="6">Belongs to the peptidase M48 family.</text>
</comment>
<dbReference type="Gene3D" id="2.30.42.10">
    <property type="match status" value="1"/>
</dbReference>
<dbReference type="GO" id="GO:0004222">
    <property type="term" value="F:metalloendopeptidase activity"/>
    <property type="evidence" value="ECO:0007669"/>
    <property type="project" value="InterPro"/>
</dbReference>
<evidence type="ECO:0000256" key="6">
    <source>
        <dbReference type="RuleBase" id="RU003983"/>
    </source>
</evidence>
<keyword evidence="4 6" id="KW-0862">Zinc</keyword>
<dbReference type="InterPro" id="IPR036034">
    <property type="entry name" value="PDZ_sf"/>
</dbReference>
<dbReference type="STRING" id="1747903.ASR47_10176"/>
<dbReference type="Proteomes" id="UP000092713">
    <property type="component" value="Unassembled WGS sequence"/>
</dbReference>
<evidence type="ECO:0000256" key="2">
    <source>
        <dbReference type="ARBA" id="ARBA00022723"/>
    </source>
</evidence>
<reference evidence="8 9" key="1">
    <citation type="submission" date="2016-04" db="EMBL/GenBank/DDBJ databases">
        <title>Draft genome sequence of Janthinobacterium psychrotolerans sp. nov., isolated from freshwater sediments in Denmark.</title>
        <authorList>
            <person name="Gong X."/>
            <person name="Skrivergaard S."/>
            <person name="Korsgaard B.S."/>
            <person name="Schreiber L."/>
            <person name="Marshall I.P."/>
            <person name="Finster K."/>
            <person name="Schramm A."/>
        </authorList>
    </citation>
    <scope>NUCLEOTIDE SEQUENCE [LARGE SCALE GENOMIC DNA]</scope>
    <source>
        <strain evidence="8 9">S3-2</strain>
    </source>
</reference>
<dbReference type="GO" id="GO:0051603">
    <property type="term" value="P:proteolysis involved in protein catabolic process"/>
    <property type="evidence" value="ECO:0007669"/>
    <property type="project" value="TreeGrafter"/>
</dbReference>
<feature type="domain" description="PDZ" evidence="7">
    <location>
        <begin position="88"/>
        <end position="158"/>
    </location>
</feature>
<dbReference type="OrthoDB" id="8775841at2"/>
<evidence type="ECO:0000256" key="3">
    <source>
        <dbReference type="ARBA" id="ARBA00022801"/>
    </source>
</evidence>
<dbReference type="PROSITE" id="PS51257">
    <property type="entry name" value="PROKAR_LIPOPROTEIN"/>
    <property type="match status" value="1"/>
</dbReference>
<evidence type="ECO:0000256" key="5">
    <source>
        <dbReference type="ARBA" id="ARBA00023049"/>
    </source>
</evidence>
<evidence type="ECO:0000313" key="8">
    <source>
        <dbReference type="EMBL" id="OBV40506.1"/>
    </source>
</evidence>
<sequence length="369" mass="38451">MPGFRQKSDSAPPPLRQLALPLLVACAALLAGCTTPGGTVSGPFNMTPAPDEAPAYTAQQKAAQDNLVKMVALQDRLSKVSAPLLINNADLCKSYARNLLGFTAQNKYSYPGVYADAAQAALGYGEQMQVSSVLPGSGAARAGLRKGDGLVAAEGKPLPAGPNAEGPFGAIVGPLASKSASISMTITREGQPQDLKIPVTRACAFRVALGNADNINAYSDGARIMLTRGMVHAAQNDEGIAFVIAREMAHNILDHARSQRNTGTAGGIIDSLGAVQPDVSMLTGAAGIRAMPQELDAQADTLAIYLLARAGYNVDNASRFWQRLATQVPASTANGYTALHPGMNSRIAAINRAVIDVRARQAAKKPLRP</sequence>
<keyword evidence="1 6" id="KW-0645">Protease</keyword>
<dbReference type="PANTHER" id="PTHR22726">
    <property type="entry name" value="METALLOENDOPEPTIDASE OMA1"/>
    <property type="match status" value="1"/>
</dbReference>
<keyword evidence="9" id="KW-1185">Reference proteome</keyword>
<dbReference type="PROSITE" id="PS50106">
    <property type="entry name" value="PDZ"/>
    <property type="match status" value="1"/>
</dbReference>
<dbReference type="CDD" id="cd07342">
    <property type="entry name" value="M48C_Oma1_like"/>
    <property type="match status" value="1"/>
</dbReference>
<keyword evidence="5 6" id="KW-0482">Metalloprotease</keyword>
<comment type="cofactor">
    <cofactor evidence="6">
        <name>Zn(2+)</name>
        <dbReference type="ChEBI" id="CHEBI:29105"/>
    </cofactor>
    <text evidence="6">Binds 1 zinc ion per subunit.</text>
</comment>
<proteinExistence type="inferred from homology"/>
<dbReference type="PATRIC" id="fig|1747903.4.peg.4143"/>
<dbReference type="GO" id="GO:0016020">
    <property type="term" value="C:membrane"/>
    <property type="evidence" value="ECO:0007669"/>
    <property type="project" value="TreeGrafter"/>
</dbReference>
<name>A0A1A7C3H1_9BURK</name>
<dbReference type="AlphaFoldDB" id="A0A1A7C3H1"/>
<evidence type="ECO:0000313" key="9">
    <source>
        <dbReference type="Proteomes" id="UP000092713"/>
    </source>
</evidence>
<evidence type="ECO:0000256" key="1">
    <source>
        <dbReference type="ARBA" id="ARBA00022670"/>
    </source>
</evidence>